<keyword evidence="1" id="KW-0732">Signal</keyword>
<reference evidence="2 3" key="1">
    <citation type="submission" date="2020-11" db="EMBL/GenBank/DDBJ databases">
        <authorList>
            <person name="Kim M.K."/>
        </authorList>
    </citation>
    <scope>NUCLEOTIDE SEQUENCE [LARGE SCALE GENOMIC DNA]</scope>
    <source>
        <strain evidence="2 3">BT662</strain>
    </source>
</reference>
<protein>
    <recommendedName>
        <fullName evidence="4">Lipocalin-like domain-containing protein</fullName>
    </recommendedName>
</protein>
<comment type="caution">
    <text evidence="2">The sequence shown here is derived from an EMBL/GenBank/DDBJ whole genome shotgun (WGS) entry which is preliminary data.</text>
</comment>
<keyword evidence="3" id="KW-1185">Reference proteome</keyword>
<proteinExistence type="predicted"/>
<evidence type="ECO:0008006" key="4">
    <source>
        <dbReference type="Google" id="ProtNLM"/>
    </source>
</evidence>
<evidence type="ECO:0000313" key="3">
    <source>
        <dbReference type="Proteomes" id="UP000618931"/>
    </source>
</evidence>
<dbReference type="Proteomes" id="UP000618931">
    <property type="component" value="Unassembled WGS sequence"/>
</dbReference>
<feature type="chain" id="PRO_5046423596" description="Lipocalin-like domain-containing protein" evidence="1">
    <location>
        <begin position="20"/>
        <end position="116"/>
    </location>
</feature>
<feature type="signal peptide" evidence="1">
    <location>
        <begin position="1"/>
        <end position="19"/>
    </location>
</feature>
<dbReference type="RefSeq" id="WP_196294461.1">
    <property type="nucleotide sequence ID" value="NZ_JADQDM010000011.1"/>
</dbReference>
<accession>A0ABS0I7R7</accession>
<gene>
    <name evidence="2" type="ORF">I2H31_18065</name>
</gene>
<sequence>MKRLFPALLLLLGALSASRADNPPTLVPGTYGVHATGPATALPTLTLRPDFTFRYANPSGAARPQELAGTWALAGDQLVLTSPNAAKPMKWRLDPSGPCLTTRQGLCFTRLCQLSQ</sequence>
<evidence type="ECO:0000256" key="1">
    <source>
        <dbReference type="SAM" id="SignalP"/>
    </source>
</evidence>
<evidence type="ECO:0000313" key="2">
    <source>
        <dbReference type="EMBL" id="MBF9223014.1"/>
    </source>
</evidence>
<organism evidence="2 3">
    <name type="scientific">Hymenobacter ruricola</name>
    <dbReference type="NCBI Taxonomy" id="2791023"/>
    <lineage>
        <taxon>Bacteria</taxon>
        <taxon>Pseudomonadati</taxon>
        <taxon>Bacteroidota</taxon>
        <taxon>Cytophagia</taxon>
        <taxon>Cytophagales</taxon>
        <taxon>Hymenobacteraceae</taxon>
        <taxon>Hymenobacter</taxon>
    </lineage>
</organism>
<dbReference type="EMBL" id="JADQDM010000011">
    <property type="protein sequence ID" value="MBF9223014.1"/>
    <property type="molecule type" value="Genomic_DNA"/>
</dbReference>
<name>A0ABS0I7R7_9BACT</name>